<evidence type="ECO:0000259" key="2">
    <source>
        <dbReference type="Pfam" id="PF02337"/>
    </source>
</evidence>
<dbReference type="AlphaFoldDB" id="A0A5F4W8L5"/>
<feature type="compositionally biased region" description="Polar residues" evidence="1">
    <location>
        <begin position="163"/>
        <end position="174"/>
    </location>
</feature>
<reference evidence="3" key="2">
    <citation type="submission" date="2025-08" db="UniProtKB">
        <authorList>
            <consortium name="Ensembl"/>
        </authorList>
    </citation>
    <scope>IDENTIFICATION</scope>
</reference>
<reference evidence="3" key="3">
    <citation type="submission" date="2025-09" db="UniProtKB">
        <authorList>
            <consortium name="Ensembl"/>
        </authorList>
    </citation>
    <scope>IDENTIFICATION</scope>
</reference>
<dbReference type="Gene3D" id="1.10.375.10">
    <property type="entry name" value="Human Immunodeficiency Virus Type 1 Capsid Protein"/>
    <property type="match status" value="1"/>
</dbReference>
<dbReference type="InterPro" id="IPR003322">
    <property type="entry name" value="B_retro_matrix"/>
</dbReference>
<keyword evidence="4" id="KW-1185">Reference proteome</keyword>
<dbReference type="SUPFAM" id="SSF47943">
    <property type="entry name" value="Retrovirus capsid protein, N-terminal core domain"/>
    <property type="match status" value="1"/>
</dbReference>
<dbReference type="Bgee" id="ENSCJAG00000055940">
    <property type="expression patterns" value="Expressed in cerebellum and 2 other cell types or tissues"/>
</dbReference>
<evidence type="ECO:0000313" key="4">
    <source>
        <dbReference type="Proteomes" id="UP000008225"/>
    </source>
</evidence>
<feature type="region of interest" description="Disordered" evidence="1">
    <location>
        <begin position="117"/>
        <end position="201"/>
    </location>
</feature>
<name>A0A5F4W8L5_CALJA</name>
<dbReference type="InterPro" id="IPR010999">
    <property type="entry name" value="Retrovr_matrix"/>
</dbReference>
<evidence type="ECO:0000313" key="3">
    <source>
        <dbReference type="Ensembl" id="ENSCJAP00000074022.1"/>
    </source>
</evidence>
<dbReference type="InterPro" id="IPR050195">
    <property type="entry name" value="Primate_lentivir_Gag_pol-like"/>
</dbReference>
<sequence>MGQEISQLYELFIESLSKALKAWGVKVKIKRLCKYFDYIQDVCPWFPQEGTIDQKRWKRVGDALKDYYSAFGPEKVPVTAFSYWNLIDGILTQRCNDPLIANVITQGESLLKGELDKSTLNSSKSPGDSKQLSVTDEAQSPQANEEDLMSSDSDSKKGMPGESQCQAETKNVPSAKTKRGPKRVSAQGAPTQDLDTPKRKKKPWLIERANNSEDEGIEEGIDWDALEEEVDRYKNSDWFPHRWRLLPYKAGPSACPVIDPRKRLQEKIEYLKEQVRLETEHQELIEQLEKIKIGKIKNEAKTQVTQNVILPHRGAALIQPPQLNTLLDLEDPSTYPVTETTDQQGTAWRHHAGFNFKIIKELKTAVAQYGATAPYTTAILASVAENWLTPGDWQTLARATLSGGDCLLWKSEFYECCKETARRNAQANNNWNFDMLAGEGNYATSDAQLQYDAGLYAQIQTAGTKAW</sequence>
<dbReference type="Pfam" id="PF00607">
    <property type="entry name" value="Gag_p24"/>
    <property type="match status" value="1"/>
</dbReference>
<dbReference type="InterPro" id="IPR008919">
    <property type="entry name" value="Retrov_capsid_N"/>
</dbReference>
<feature type="domain" description="Beta-retroviral matrix protein" evidence="2">
    <location>
        <begin position="10"/>
        <end position="91"/>
    </location>
</feature>
<dbReference type="GeneTree" id="ENSGT00940000162994"/>
<dbReference type="PANTHER" id="PTHR40389:SF3">
    <property type="entry name" value="IGE-BINDING PROTEIN"/>
    <property type="match status" value="1"/>
</dbReference>
<dbReference type="SUPFAM" id="SSF47836">
    <property type="entry name" value="Retroviral matrix proteins"/>
    <property type="match status" value="1"/>
</dbReference>
<reference evidence="3" key="1">
    <citation type="submission" date="2009-03" db="EMBL/GenBank/DDBJ databases">
        <authorList>
            <person name="Warren W."/>
            <person name="Ye L."/>
            <person name="Minx P."/>
            <person name="Worley K."/>
            <person name="Gibbs R."/>
            <person name="Wilson R.K."/>
        </authorList>
    </citation>
    <scope>NUCLEOTIDE SEQUENCE [LARGE SCALE GENOMIC DNA]</scope>
</reference>
<dbReference type="GO" id="GO:0005198">
    <property type="term" value="F:structural molecule activity"/>
    <property type="evidence" value="ECO:0007669"/>
    <property type="project" value="InterPro"/>
</dbReference>
<dbReference type="Proteomes" id="UP000008225">
    <property type="component" value="Chromosome 1"/>
</dbReference>
<dbReference type="GO" id="GO:0016032">
    <property type="term" value="P:viral process"/>
    <property type="evidence" value="ECO:0007669"/>
    <property type="project" value="InterPro"/>
</dbReference>
<protein>
    <recommendedName>
        <fullName evidence="2">Beta-retroviral matrix protein domain-containing protein</fullName>
    </recommendedName>
</protein>
<dbReference type="Gene3D" id="1.10.150.490">
    <property type="entry name" value="Retroviral GAG p10 protein"/>
    <property type="match status" value="1"/>
</dbReference>
<feature type="compositionally biased region" description="Polar residues" evidence="1">
    <location>
        <begin position="118"/>
        <end position="143"/>
    </location>
</feature>
<accession>A0A5F4W8L5</accession>
<dbReference type="InParanoid" id="A0A5F4W8L5"/>
<organism evidence="3 4">
    <name type="scientific">Callithrix jacchus</name>
    <name type="common">White-tufted-ear marmoset</name>
    <name type="synonym">Simia Jacchus</name>
    <dbReference type="NCBI Taxonomy" id="9483"/>
    <lineage>
        <taxon>Eukaryota</taxon>
        <taxon>Metazoa</taxon>
        <taxon>Chordata</taxon>
        <taxon>Craniata</taxon>
        <taxon>Vertebrata</taxon>
        <taxon>Euteleostomi</taxon>
        <taxon>Mammalia</taxon>
        <taxon>Eutheria</taxon>
        <taxon>Euarchontoglires</taxon>
        <taxon>Primates</taxon>
        <taxon>Haplorrhini</taxon>
        <taxon>Platyrrhini</taxon>
        <taxon>Cebidae</taxon>
        <taxon>Callitrichinae</taxon>
        <taxon>Callithrix</taxon>
        <taxon>Callithrix</taxon>
    </lineage>
</organism>
<dbReference type="OMA" id="KHWANEC"/>
<dbReference type="Ensembl" id="ENSCJAT00000107755.2">
    <property type="protein sequence ID" value="ENSCJAP00000074022.1"/>
    <property type="gene ID" value="ENSCJAG00000055940.2"/>
</dbReference>
<dbReference type="PANTHER" id="PTHR40389">
    <property type="entry name" value="ENDOGENOUS RETROVIRUS GROUP K MEMBER 24 GAG POLYPROTEIN-RELATED"/>
    <property type="match status" value="1"/>
</dbReference>
<proteinExistence type="predicted"/>
<evidence type="ECO:0000256" key="1">
    <source>
        <dbReference type="SAM" id="MobiDB-lite"/>
    </source>
</evidence>
<dbReference type="InterPro" id="IPR038124">
    <property type="entry name" value="B_retro_matrix_sf"/>
</dbReference>
<dbReference type="Pfam" id="PF02337">
    <property type="entry name" value="Gag_p10"/>
    <property type="match status" value="1"/>
</dbReference>